<feature type="region of interest" description="Disordered" evidence="6">
    <location>
        <begin position="178"/>
        <end position="227"/>
    </location>
</feature>
<evidence type="ECO:0000313" key="8">
    <source>
        <dbReference type="Proteomes" id="UP000248724"/>
    </source>
</evidence>
<evidence type="ECO:0000256" key="3">
    <source>
        <dbReference type="ARBA" id="ARBA00022692"/>
    </source>
</evidence>
<organism evidence="7 8">
    <name type="scientific">Candidatus Aeolococcus gillhamiae</name>
    <dbReference type="NCBI Taxonomy" id="3127015"/>
    <lineage>
        <taxon>Bacteria</taxon>
        <taxon>Bacillati</taxon>
        <taxon>Candidatus Dormiibacterota</taxon>
        <taxon>Candidatus Dormibacteria</taxon>
        <taxon>Candidatus Aeolococcales</taxon>
        <taxon>Candidatus Aeolococcaceae</taxon>
        <taxon>Candidatus Aeolococcus</taxon>
    </lineage>
</organism>
<protein>
    <recommendedName>
        <fullName evidence="9">Major facilitator superfamily (MFS) profile domain-containing protein</fullName>
    </recommendedName>
</protein>
<dbReference type="PANTHER" id="PTHR23513:SF6">
    <property type="entry name" value="MAJOR FACILITATOR SUPERFAMILY ASSOCIATED DOMAIN-CONTAINING PROTEIN"/>
    <property type="match status" value="1"/>
</dbReference>
<keyword evidence="3" id="KW-0812">Transmembrane</keyword>
<evidence type="ECO:0000256" key="1">
    <source>
        <dbReference type="ARBA" id="ARBA00004651"/>
    </source>
</evidence>
<evidence type="ECO:0000256" key="6">
    <source>
        <dbReference type="SAM" id="MobiDB-lite"/>
    </source>
</evidence>
<name>A0A2W6A3Z4_9BACT</name>
<dbReference type="AlphaFoldDB" id="A0A2W6A3Z4"/>
<evidence type="ECO:0000256" key="2">
    <source>
        <dbReference type="ARBA" id="ARBA00022475"/>
    </source>
</evidence>
<dbReference type="InterPro" id="IPR036259">
    <property type="entry name" value="MFS_trans_sf"/>
</dbReference>
<dbReference type="GO" id="GO:0005886">
    <property type="term" value="C:plasma membrane"/>
    <property type="evidence" value="ECO:0007669"/>
    <property type="project" value="UniProtKB-SubCell"/>
</dbReference>
<dbReference type="SUPFAM" id="SSF103473">
    <property type="entry name" value="MFS general substrate transporter"/>
    <property type="match status" value="1"/>
</dbReference>
<comment type="caution">
    <text evidence="7">The sequence shown here is derived from an EMBL/GenBank/DDBJ whole genome shotgun (WGS) entry which is preliminary data.</text>
</comment>
<dbReference type="PANTHER" id="PTHR23513">
    <property type="entry name" value="INTEGRAL MEMBRANE EFFLUX PROTEIN-RELATED"/>
    <property type="match status" value="1"/>
</dbReference>
<reference evidence="7 8" key="1">
    <citation type="journal article" date="2017" name="Nature">
        <title>Atmospheric trace gases support primary production in Antarctic desert surface soil.</title>
        <authorList>
            <person name="Ji M."/>
            <person name="Greening C."/>
            <person name="Vanwonterghem I."/>
            <person name="Carere C.R."/>
            <person name="Bay S.K."/>
            <person name="Steen J.A."/>
            <person name="Montgomery K."/>
            <person name="Lines T."/>
            <person name="Beardall J."/>
            <person name="van Dorst J."/>
            <person name="Snape I."/>
            <person name="Stott M.B."/>
            <person name="Hugenholtz P."/>
            <person name="Ferrari B.C."/>
        </authorList>
    </citation>
    <scope>NUCLEOTIDE SEQUENCE [LARGE SCALE GENOMIC DNA]</scope>
    <source>
        <strain evidence="7">RRmetagenome_bin12</strain>
    </source>
</reference>
<evidence type="ECO:0000256" key="4">
    <source>
        <dbReference type="ARBA" id="ARBA00022989"/>
    </source>
</evidence>
<dbReference type="Proteomes" id="UP000248724">
    <property type="component" value="Unassembled WGS sequence"/>
</dbReference>
<keyword evidence="5" id="KW-0472">Membrane</keyword>
<evidence type="ECO:0000256" key="5">
    <source>
        <dbReference type="ARBA" id="ARBA00023136"/>
    </source>
</evidence>
<evidence type="ECO:0000313" key="7">
    <source>
        <dbReference type="EMBL" id="PZR78314.1"/>
    </source>
</evidence>
<gene>
    <name evidence="7" type="ORF">DLM65_13345</name>
</gene>
<proteinExistence type="predicted"/>
<evidence type="ECO:0008006" key="9">
    <source>
        <dbReference type="Google" id="ProtNLM"/>
    </source>
</evidence>
<keyword evidence="4" id="KW-1133">Transmembrane helix</keyword>
<keyword evidence="2" id="KW-1003">Cell membrane</keyword>
<accession>A0A2W6A3Z4</accession>
<dbReference type="EMBL" id="QHBU01000263">
    <property type="protein sequence ID" value="PZR78314.1"/>
    <property type="molecule type" value="Genomic_DNA"/>
</dbReference>
<comment type="subcellular location">
    <subcellularLocation>
        <location evidence="1">Cell membrane</location>
        <topology evidence="1">Multi-pass membrane protein</topology>
    </subcellularLocation>
</comment>
<sequence length="264" mass="28405">MWQRGGVQSLDQRTYRALFVVPGFRRLCAASLFARTGASMQASSCRPVAGDSRGQLPDQPPEQLRHAIPVPDHVPRPLWERANAVDSGGYVVASIAGPAVAGLLVGLAGVQVALLATAALYLAGAAVLLAMREPELECATTTSLGRDALAGLRLLLSQSRAARPRTRDVHLQHLVRHPQRGHAGVAAEPPPHRRRQHRDHVRGDWRHRSLRGPGGRPSEVGGLRSPVRGGWLRAAPSRSRLSSTWLPQSPPCSRSARAFVARAA</sequence>